<protein>
    <submittedName>
        <fullName evidence="1">Uncharacterized protein</fullName>
    </submittedName>
</protein>
<reference evidence="1" key="1">
    <citation type="journal article" date="2019" name="bioRxiv">
        <title>The Genome of the Zebra Mussel, Dreissena polymorpha: A Resource for Invasive Species Research.</title>
        <authorList>
            <person name="McCartney M.A."/>
            <person name="Auch B."/>
            <person name="Kono T."/>
            <person name="Mallez S."/>
            <person name="Zhang Y."/>
            <person name="Obille A."/>
            <person name="Becker A."/>
            <person name="Abrahante J.E."/>
            <person name="Garbe J."/>
            <person name="Badalamenti J.P."/>
            <person name="Herman A."/>
            <person name="Mangelson H."/>
            <person name="Liachko I."/>
            <person name="Sullivan S."/>
            <person name="Sone E.D."/>
            <person name="Koren S."/>
            <person name="Silverstein K.A.T."/>
            <person name="Beckman K.B."/>
            <person name="Gohl D.M."/>
        </authorList>
    </citation>
    <scope>NUCLEOTIDE SEQUENCE</scope>
    <source>
        <strain evidence="1">Duluth1</strain>
        <tissue evidence="1">Whole animal</tissue>
    </source>
</reference>
<dbReference type="Proteomes" id="UP000828390">
    <property type="component" value="Unassembled WGS sequence"/>
</dbReference>
<keyword evidence="2" id="KW-1185">Reference proteome</keyword>
<dbReference type="AlphaFoldDB" id="A0A9D4EDB4"/>
<gene>
    <name evidence="1" type="ORF">DPMN_178690</name>
</gene>
<reference evidence="1" key="2">
    <citation type="submission" date="2020-11" db="EMBL/GenBank/DDBJ databases">
        <authorList>
            <person name="McCartney M.A."/>
            <person name="Auch B."/>
            <person name="Kono T."/>
            <person name="Mallez S."/>
            <person name="Becker A."/>
            <person name="Gohl D.M."/>
            <person name="Silverstein K.A.T."/>
            <person name="Koren S."/>
            <person name="Bechman K.B."/>
            <person name="Herman A."/>
            <person name="Abrahante J.E."/>
            <person name="Garbe J."/>
        </authorList>
    </citation>
    <scope>NUCLEOTIDE SEQUENCE</scope>
    <source>
        <strain evidence="1">Duluth1</strain>
        <tissue evidence="1">Whole animal</tissue>
    </source>
</reference>
<dbReference type="EMBL" id="JAIWYP010000009">
    <property type="protein sequence ID" value="KAH3777250.1"/>
    <property type="molecule type" value="Genomic_DNA"/>
</dbReference>
<evidence type="ECO:0000313" key="1">
    <source>
        <dbReference type="EMBL" id="KAH3777250.1"/>
    </source>
</evidence>
<proteinExistence type="predicted"/>
<comment type="caution">
    <text evidence="1">The sequence shown here is derived from an EMBL/GenBank/DDBJ whole genome shotgun (WGS) entry which is preliminary data.</text>
</comment>
<accession>A0A9D4EDB4</accession>
<sequence>MSPTTEGNTCENNTFMNAMPYKIDLTCNNIDSRYKALEKLDRKMDTYEKEFK</sequence>
<organism evidence="1 2">
    <name type="scientific">Dreissena polymorpha</name>
    <name type="common">Zebra mussel</name>
    <name type="synonym">Mytilus polymorpha</name>
    <dbReference type="NCBI Taxonomy" id="45954"/>
    <lineage>
        <taxon>Eukaryota</taxon>
        <taxon>Metazoa</taxon>
        <taxon>Spiralia</taxon>
        <taxon>Lophotrochozoa</taxon>
        <taxon>Mollusca</taxon>
        <taxon>Bivalvia</taxon>
        <taxon>Autobranchia</taxon>
        <taxon>Heteroconchia</taxon>
        <taxon>Euheterodonta</taxon>
        <taxon>Imparidentia</taxon>
        <taxon>Neoheterodontei</taxon>
        <taxon>Myida</taxon>
        <taxon>Dreissenoidea</taxon>
        <taxon>Dreissenidae</taxon>
        <taxon>Dreissena</taxon>
    </lineage>
</organism>
<name>A0A9D4EDB4_DREPO</name>
<evidence type="ECO:0000313" key="2">
    <source>
        <dbReference type="Proteomes" id="UP000828390"/>
    </source>
</evidence>